<reference evidence="4" key="3">
    <citation type="submission" date="2024-02" db="UniProtKB">
        <authorList>
            <consortium name="WormBaseParasite"/>
        </authorList>
    </citation>
    <scope>IDENTIFICATION</scope>
    <source>
        <strain evidence="4">pt0022</strain>
    </source>
</reference>
<feature type="compositionally biased region" description="Polar residues" evidence="2">
    <location>
        <begin position="144"/>
        <end position="157"/>
    </location>
</feature>
<feature type="region of interest" description="Disordered" evidence="2">
    <location>
        <begin position="123"/>
        <end position="157"/>
    </location>
</feature>
<name>A0AAF5Q0N9_WUCBA</name>
<keyword evidence="1" id="KW-0175">Coiled coil</keyword>
<evidence type="ECO:0000313" key="3">
    <source>
        <dbReference type="Proteomes" id="UP000093561"/>
    </source>
</evidence>
<evidence type="ECO:0000313" key="4">
    <source>
        <dbReference type="WBParaSite" id="mrna-Wban_08399"/>
    </source>
</evidence>
<feature type="compositionally biased region" description="Low complexity" evidence="2">
    <location>
        <begin position="123"/>
        <end position="133"/>
    </location>
</feature>
<reference evidence="3" key="1">
    <citation type="submission" date="2015-03" db="EMBL/GenBank/DDBJ databases">
        <title>Wuchereria bancrofti Genome Sequencing Papua New Guinea Strain.</title>
        <authorList>
            <person name="Small S.T."/>
            <person name="Serre D."/>
            <person name="Zimmerman P.A."/>
        </authorList>
    </citation>
    <scope>NUCLEOTIDE SEQUENCE [LARGE SCALE GENOMIC DNA]</scope>
    <source>
        <strain evidence="3">pt0022</strain>
    </source>
</reference>
<feature type="coiled-coil region" evidence="1">
    <location>
        <begin position="451"/>
        <end position="485"/>
    </location>
</feature>
<evidence type="ECO:0000256" key="2">
    <source>
        <dbReference type="SAM" id="MobiDB-lite"/>
    </source>
</evidence>
<organism evidence="3 4">
    <name type="scientific">Wuchereria bancrofti</name>
    <dbReference type="NCBI Taxonomy" id="6293"/>
    <lineage>
        <taxon>Eukaryota</taxon>
        <taxon>Metazoa</taxon>
        <taxon>Ecdysozoa</taxon>
        <taxon>Nematoda</taxon>
        <taxon>Chromadorea</taxon>
        <taxon>Rhabditida</taxon>
        <taxon>Spirurina</taxon>
        <taxon>Spiruromorpha</taxon>
        <taxon>Filarioidea</taxon>
        <taxon>Onchocercidae</taxon>
        <taxon>Wuchereria</taxon>
    </lineage>
</organism>
<evidence type="ECO:0000256" key="1">
    <source>
        <dbReference type="SAM" id="Coils"/>
    </source>
</evidence>
<dbReference type="WBParaSite" id="mrna-Wban_08399">
    <property type="protein sequence ID" value="mrna-Wban_08399"/>
    <property type="gene ID" value="Wban_08399"/>
</dbReference>
<proteinExistence type="predicted"/>
<sequence>MVLKPFLKKRSGISGRLMEKIHYPISISTAEQRSTLSNISSDNASNEAQDSSRPYTAGTADSGCPEDACSVVLSPNSNGKDDGVESVVIDVTDCSNRNSAVSSEVRGNSGAPSVIHDLSSFSTNETNSASATSDNFNDDDHSVQKVSTNTSVGSSVRGNLEPQVHEVISPGTSENSQDTDGTRSRHWRQVIREFASEAKQEELLPLESISANEGSLSAVSSNRSEQISQEIPHFMDWHRRSQKKAQRKSHTAQKILPTTFNEKTQDGIYAHVKKVGNNVEKINTVLLETSLENQPSGHISGGKKMQQNATVESSMTERNLAKQLKDLIAHVDLAKEYRHHEYKRLEEIFDQALEEKEYFRQQVNELKKRVAQLEEDKQARQENLAVRKETEKICNADIERLRRENVVLNRKQKQNDGSDTALVNVLKEQISDLRIMVTDFDRQRSELKMQIRKSNTALKEKNEIIEQLKGEKTRLEKRIAIITKNKAALRGRVAENFLSAKAVARASKNATVTISTKDLTPQNNEFCIMNAVDRGRHINQINNAPNVQNTVDIVENTDTLSDNEDVVIVEQEVTPARLGKNVRWNEPLTTMASISPSLSARSPLSFANSDMKLILTENNMVGRASLYRSEKDFTVYTLTHCGCHFYEYSNTDTRWIHSSKLYQVNYYGQAGATTVEMCEGKLLVRHFLTGQLEIYRGGGETTLMTPDGRRIEIVRDKSGSVRVEIYELDGRVRIRGRDEAETEHRATQTSCHRMDGSYASHIASDDSMEWRSPDYTARLLTFLAYNNCLCNSLIIENFQVHRFKNGDTKVRLNLIDTSITMLVMDVGTVKHLSNPLDRRLPKYCVEWGTVARKRSRVIAATQSRVLNQL</sequence>
<accession>A0AAF5Q0N9</accession>
<dbReference type="Proteomes" id="UP000093561">
    <property type="component" value="Unassembled WGS sequence"/>
</dbReference>
<reference evidence="3" key="2">
    <citation type="journal article" date="2016" name="Mol. Ecol.">
        <title>Population genomics of the filarial nematode parasite Wuchereria bancrofti from mosquitoes.</title>
        <authorList>
            <person name="Small S.T."/>
            <person name="Reimer L.J."/>
            <person name="Tisch D.J."/>
            <person name="King C.L."/>
            <person name="Christensen B.M."/>
            <person name="Siba P.M."/>
            <person name="Kazura J.W."/>
            <person name="Serre D."/>
            <person name="Zimmerman P.A."/>
        </authorList>
    </citation>
    <scope>NUCLEOTIDE SEQUENCE</scope>
    <source>
        <strain evidence="3">pt0022</strain>
    </source>
</reference>
<dbReference type="AlphaFoldDB" id="A0AAF5Q0N9"/>
<protein>
    <submittedName>
        <fullName evidence="4">Uncharacterized protein</fullName>
    </submittedName>
</protein>
<feature type="coiled-coil region" evidence="1">
    <location>
        <begin position="342"/>
        <end position="383"/>
    </location>
</feature>
<feature type="compositionally biased region" description="Polar residues" evidence="2">
    <location>
        <begin position="33"/>
        <end position="54"/>
    </location>
</feature>
<feature type="region of interest" description="Disordered" evidence="2">
    <location>
        <begin position="33"/>
        <end position="61"/>
    </location>
</feature>